<organism evidence="1">
    <name type="scientific">Limosilactobacillus reuteri</name>
    <name type="common">Lactobacillus reuteri</name>
    <dbReference type="NCBI Taxonomy" id="1598"/>
    <lineage>
        <taxon>Bacteria</taxon>
        <taxon>Bacillati</taxon>
        <taxon>Bacillota</taxon>
        <taxon>Bacilli</taxon>
        <taxon>Lactobacillales</taxon>
        <taxon>Lactobacillaceae</taxon>
        <taxon>Limosilactobacillus</taxon>
    </lineage>
</organism>
<dbReference type="EMBL" id="LN887457">
    <property type="protein sequence ID" value="CUR39529.1"/>
    <property type="molecule type" value="Genomic_DNA"/>
</dbReference>
<gene>
    <name evidence="1" type="ORF">LRLP16767_LR3C6_01496</name>
</gene>
<name>A0A0U5F4X1_LIMRT</name>
<accession>A0A0U5F4X1</accession>
<sequence length="53" mass="6414">MFDELNDFAQLFTNPESPQQQDNYQRWIELAKIVNMTLYRLRKSANIIFPSDY</sequence>
<dbReference type="AlphaFoldDB" id="A0A0U5F4X1"/>
<proteinExistence type="predicted"/>
<reference evidence="1" key="1">
    <citation type="submission" date="2015-10" db="EMBL/GenBank/DDBJ databases">
        <authorList>
            <person name="Gilbert D.G."/>
        </authorList>
    </citation>
    <scope>NUCLEOTIDE SEQUENCE</scope>
    <source>
        <strain evidence="1">3c6</strain>
    </source>
</reference>
<protein>
    <submittedName>
        <fullName evidence="1">Oxidoreductase domain protein</fullName>
    </submittedName>
</protein>
<evidence type="ECO:0000313" key="1">
    <source>
        <dbReference type="EMBL" id="CUR39529.1"/>
    </source>
</evidence>